<dbReference type="Gene3D" id="3.40.50.1000">
    <property type="entry name" value="HAD superfamily/HAD-like"/>
    <property type="match status" value="1"/>
</dbReference>
<dbReference type="Pfam" id="PF08282">
    <property type="entry name" value="Hydrolase_3"/>
    <property type="match status" value="1"/>
</dbReference>
<dbReference type="SFLD" id="SFLDG01140">
    <property type="entry name" value="C2.B:_Phosphomannomutase_and_P"/>
    <property type="match status" value="1"/>
</dbReference>
<dbReference type="Proteomes" id="UP000009885">
    <property type="component" value="Unassembled WGS sequence"/>
</dbReference>
<dbReference type="STRING" id="1229783.C273_09599"/>
<dbReference type="PATRIC" id="fig|1229783.3.peg.1915"/>
<dbReference type="AlphaFoldDB" id="K9AUX7"/>
<dbReference type="GO" id="GO:0000287">
    <property type="term" value="F:magnesium ion binding"/>
    <property type="evidence" value="ECO:0007669"/>
    <property type="project" value="TreeGrafter"/>
</dbReference>
<dbReference type="EMBL" id="AMSQ01000018">
    <property type="protein sequence ID" value="EKU46357.1"/>
    <property type="molecule type" value="Genomic_DNA"/>
</dbReference>
<organism evidence="1 2">
    <name type="scientific">Staphylococcus massiliensis S46</name>
    <dbReference type="NCBI Taxonomy" id="1229783"/>
    <lineage>
        <taxon>Bacteria</taxon>
        <taxon>Bacillati</taxon>
        <taxon>Bacillota</taxon>
        <taxon>Bacilli</taxon>
        <taxon>Bacillales</taxon>
        <taxon>Staphylococcaceae</taxon>
        <taxon>Staphylococcus</taxon>
    </lineage>
</organism>
<keyword evidence="2" id="KW-1185">Reference proteome</keyword>
<dbReference type="NCBIfam" id="TIGR01484">
    <property type="entry name" value="HAD-SF-IIB"/>
    <property type="match status" value="1"/>
</dbReference>
<dbReference type="PANTHER" id="PTHR10000">
    <property type="entry name" value="PHOSPHOSERINE PHOSPHATASE"/>
    <property type="match status" value="1"/>
</dbReference>
<dbReference type="SUPFAM" id="SSF56784">
    <property type="entry name" value="HAD-like"/>
    <property type="match status" value="1"/>
</dbReference>
<accession>K9AUX7</accession>
<dbReference type="InterPro" id="IPR000150">
    <property type="entry name" value="Cof"/>
</dbReference>
<gene>
    <name evidence="1" type="ORF">C273_09599</name>
</gene>
<comment type="caution">
    <text evidence="1">The sequence shown here is derived from an EMBL/GenBank/DDBJ whole genome shotgun (WGS) entry which is preliminary data.</text>
</comment>
<evidence type="ECO:0000313" key="2">
    <source>
        <dbReference type="Proteomes" id="UP000009885"/>
    </source>
</evidence>
<dbReference type="InterPro" id="IPR006379">
    <property type="entry name" value="HAD-SF_hydro_IIB"/>
</dbReference>
<protein>
    <recommendedName>
        <fullName evidence="3">HAD superfamily hydrolase</fullName>
    </recommendedName>
</protein>
<dbReference type="SFLD" id="SFLDS00003">
    <property type="entry name" value="Haloacid_Dehalogenase"/>
    <property type="match status" value="1"/>
</dbReference>
<dbReference type="GO" id="GO:0016791">
    <property type="term" value="F:phosphatase activity"/>
    <property type="evidence" value="ECO:0007669"/>
    <property type="project" value="UniProtKB-ARBA"/>
</dbReference>
<dbReference type="NCBIfam" id="TIGR00099">
    <property type="entry name" value="Cof-subfamily"/>
    <property type="match status" value="1"/>
</dbReference>
<evidence type="ECO:0008006" key="3">
    <source>
        <dbReference type="Google" id="ProtNLM"/>
    </source>
</evidence>
<evidence type="ECO:0000313" key="1">
    <source>
        <dbReference type="EMBL" id="EKU46357.1"/>
    </source>
</evidence>
<dbReference type="PROSITE" id="PS01229">
    <property type="entry name" value="COF_2"/>
    <property type="match status" value="1"/>
</dbReference>
<dbReference type="RefSeq" id="WP_009384386.1">
    <property type="nucleotide sequence ID" value="NZ_AMSQ01000018.1"/>
</dbReference>
<dbReference type="Gene3D" id="3.30.1240.10">
    <property type="match status" value="1"/>
</dbReference>
<reference evidence="1 2" key="1">
    <citation type="journal article" date="2013" name="Genome Announc.">
        <title>Genome Sequence of Staphylococcus massiliensis Strain S46, Isolated from the Surface of Healthy Human Skin.</title>
        <authorList>
            <person name="Srivastav R."/>
            <person name="Singh A."/>
            <person name="Jangir P.K."/>
            <person name="Kumari C."/>
            <person name="Muduli S."/>
            <person name="Sharma R."/>
        </authorList>
    </citation>
    <scope>NUCLEOTIDE SEQUENCE [LARGE SCALE GENOMIC DNA]</scope>
    <source>
        <strain evidence="1 2">S46</strain>
    </source>
</reference>
<dbReference type="CDD" id="cd07516">
    <property type="entry name" value="HAD_Pase"/>
    <property type="match status" value="1"/>
</dbReference>
<dbReference type="InterPro" id="IPR023214">
    <property type="entry name" value="HAD_sf"/>
</dbReference>
<proteinExistence type="predicted"/>
<dbReference type="GO" id="GO:0005829">
    <property type="term" value="C:cytosol"/>
    <property type="evidence" value="ECO:0007669"/>
    <property type="project" value="TreeGrafter"/>
</dbReference>
<name>K9AUX7_9STAP</name>
<dbReference type="OrthoDB" id="9790031at2"/>
<dbReference type="InterPro" id="IPR036412">
    <property type="entry name" value="HAD-like_sf"/>
</dbReference>
<dbReference type="eggNOG" id="COG0561">
    <property type="taxonomic scope" value="Bacteria"/>
</dbReference>
<dbReference type="PANTHER" id="PTHR10000:SF8">
    <property type="entry name" value="HAD SUPERFAMILY HYDROLASE-LIKE, TYPE 3"/>
    <property type="match status" value="1"/>
</dbReference>
<sequence length="268" mass="29748">MTYKMIVMDMDDTLMTSENKVSAKTKAYLIDLQEKGYKVVLASGRPTEGMLPVAKELKMDEFNSYIISYNGAKTIEVKSEKEIDSNLISKPNLDQIVDYCREKGFLPLSYKDGQIIIEGDHEYEQIESEITGLPLKKVADIKAYINEDVPKAMGVDYEANIETVLKTLRGNFNDDIDVTTSKPFFLEFMAKSVSKGEAITHLATKLDVPMQKIVAFGDSSNDTTLLQVVGRGIAMGNAIPALKDIADDITLDHDSDGIPHALEKLIQL</sequence>